<dbReference type="GeneID" id="16573622"/>
<dbReference type="Pfam" id="PF01381">
    <property type="entry name" value="HTH_3"/>
    <property type="match status" value="1"/>
</dbReference>
<accession>A0A3G1A717</accession>
<dbReference type="InterPro" id="IPR004451">
    <property type="entry name" value="MJ0586"/>
</dbReference>
<dbReference type="STRING" id="697581.TCARB_0039"/>
<sequence>MAKCELCGRELQGLAYRIRLEGAELIVCPACARGKTIVGTINFSRTQPPRQIKTAPKPKKPVEVEQTIVENYGDIIRNAREKMGLTRDMLAAMVGEKESIIRRIEAGQLEPTIELARKLEKVLKIKLVEEIIDYEMESGDLKNYDITLGDIAEFKD</sequence>
<dbReference type="AlphaFoldDB" id="A0A3G1A717"/>
<dbReference type="CDD" id="cd00093">
    <property type="entry name" value="HTH_XRE"/>
    <property type="match status" value="1"/>
</dbReference>
<dbReference type="InterPro" id="IPR001387">
    <property type="entry name" value="Cro/C1-type_HTH"/>
</dbReference>
<gene>
    <name evidence="2" type="ORF">TCARB_0039</name>
</gene>
<dbReference type="RefSeq" id="WP_020962631.1">
    <property type="nucleotide sequence ID" value="NZ_CP007493.1"/>
</dbReference>
<evidence type="ECO:0000313" key="3">
    <source>
        <dbReference type="Proteomes" id="UP000266720"/>
    </source>
</evidence>
<proteinExistence type="predicted"/>
<dbReference type="Proteomes" id="UP000266720">
    <property type="component" value="Chromosome"/>
</dbReference>
<name>A0A3G1A717_9CREN</name>
<evidence type="ECO:0000313" key="2">
    <source>
        <dbReference type="EMBL" id="AJB41117.1"/>
    </source>
</evidence>
<dbReference type="PROSITE" id="PS50943">
    <property type="entry name" value="HTH_CROC1"/>
    <property type="match status" value="1"/>
</dbReference>
<dbReference type="InterPro" id="IPR010982">
    <property type="entry name" value="Lambda_DNA-bd_dom_sf"/>
</dbReference>
<dbReference type="NCBIfam" id="TIGR00270">
    <property type="entry name" value="multiprotein bridging factor aMBF1"/>
    <property type="match status" value="1"/>
</dbReference>
<dbReference type="EMBL" id="CP007493">
    <property type="protein sequence ID" value="AJB41117.1"/>
    <property type="molecule type" value="Genomic_DNA"/>
</dbReference>
<feature type="domain" description="HTH cro/C1-type" evidence="1">
    <location>
        <begin position="76"/>
        <end position="131"/>
    </location>
</feature>
<protein>
    <recommendedName>
        <fullName evidence="1">HTH cro/C1-type domain-containing protein</fullName>
    </recommendedName>
</protein>
<dbReference type="GeneID" id="25405506"/>
<evidence type="ECO:0000259" key="1">
    <source>
        <dbReference type="PROSITE" id="PS50943"/>
    </source>
</evidence>
<dbReference type="SUPFAM" id="SSF47413">
    <property type="entry name" value="lambda repressor-like DNA-binding domains"/>
    <property type="match status" value="1"/>
</dbReference>
<reference evidence="3" key="1">
    <citation type="book" date="2010" name="EXTREMOPHILES" publisher="0:0-0">
        <title>Complete genome sequences of ten hyperthermophilic archaea reveal their metabolic capabilities and possible ecological roles.</title>
        <editorList>
            <person name="?"/>
        </editorList>
        <authorList>
            <person name="Ravin N.V."/>
            <person name="Mardanov A.V."/>
            <person name="Bonch-Osmolovskaya E.A."/>
            <person name="Skryabin K.G."/>
        </authorList>
    </citation>
    <scope>NUCLEOTIDE SEQUENCE [LARGE SCALE GENOMIC DNA]</scope>
    <source>
        <strain evidence="3">1505</strain>
    </source>
</reference>
<dbReference type="GO" id="GO:0003677">
    <property type="term" value="F:DNA binding"/>
    <property type="evidence" value="ECO:0007669"/>
    <property type="project" value="InterPro"/>
</dbReference>
<organism evidence="2 3">
    <name type="scientific">Thermofilum adornatum 1505</name>
    <dbReference type="NCBI Taxonomy" id="697581"/>
    <lineage>
        <taxon>Archaea</taxon>
        <taxon>Thermoproteota</taxon>
        <taxon>Thermoprotei</taxon>
        <taxon>Thermofilales</taxon>
        <taxon>Thermofilaceae</taxon>
        <taxon>Thermofilum</taxon>
    </lineage>
</organism>
<dbReference type="Gene3D" id="1.10.260.40">
    <property type="entry name" value="lambda repressor-like DNA-binding domains"/>
    <property type="match status" value="1"/>
</dbReference>
<dbReference type="KEGG" id="tcb:TCARB_0039"/>
<dbReference type="SMART" id="SM00530">
    <property type="entry name" value="HTH_XRE"/>
    <property type="match status" value="1"/>
</dbReference>